<evidence type="ECO:0000256" key="1">
    <source>
        <dbReference type="SAM" id="MobiDB-lite"/>
    </source>
</evidence>
<reference evidence="2 3" key="1">
    <citation type="journal article" date="2018" name="Front. Plant Sci.">
        <title>Red Clover (Trifolium pratense) and Zigzag Clover (T. medium) - A Picture of Genomic Similarities and Differences.</title>
        <authorList>
            <person name="Dluhosova J."/>
            <person name="Istvanek J."/>
            <person name="Nedelnik J."/>
            <person name="Repkova J."/>
        </authorList>
    </citation>
    <scope>NUCLEOTIDE SEQUENCE [LARGE SCALE GENOMIC DNA]</scope>
    <source>
        <strain evidence="3">cv. 10/8</strain>
        <tissue evidence="2">Leaf</tissue>
    </source>
</reference>
<organism evidence="2 3">
    <name type="scientific">Trifolium medium</name>
    <dbReference type="NCBI Taxonomy" id="97028"/>
    <lineage>
        <taxon>Eukaryota</taxon>
        <taxon>Viridiplantae</taxon>
        <taxon>Streptophyta</taxon>
        <taxon>Embryophyta</taxon>
        <taxon>Tracheophyta</taxon>
        <taxon>Spermatophyta</taxon>
        <taxon>Magnoliopsida</taxon>
        <taxon>eudicotyledons</taxon>
        <taxon>Gunneridae</taxon>
        <taxon>Pentapetalae</taxon>
        <taxon>rosids</taxon>
        <taxon>fabids</taxon>
        <taxon>Fabales</taxon>
        <taxon>Fabaceae</taxon>
        <taxon>Papilionoideae</taxon>
        <taxon>50 kb inversion clade</taxon>
        <taxon>NPAAA clade</taxon>
        <taxon>Hologalegina</taxon>
        <taxon>IRL clade</taxon>
        <taxon>Trifolieae</taxon>
        <taxon>Trifolium</taxon>
    </lineage>
</organism>
<dbReference type="InterPro" id="IPR043561">
    <property type="entry name" value="LHW-like"/>
</dbReference>
<gene>
    <name evidence="2" type="ORF">A2U01_0017038</name>
</gene>
<accession>A0A392NAB7</accession>
<dbReference type="AlphaFoldDB" id="A0A392NAB7"/>
<evidence type="ECO:0000313" key="3">
    <source>
        <dbReference type="Proteomes" id="UP000265520"/>
    </source>
</evidence>
<feature type="region of interest" description="Disordered" evidence="1">
    <location>
        <begin position="119"/>
        <end position="155"/>
    </location>
</feature>
<dbReference type="GO" id="GO:0003700">
    <property type="term" value="F:DNA-binding transcription factor activity"/>
    <property type="evidence" value="ECO:0007669"/>
    <property type="project" value="InterPro"/>
</dbReference>
<keyword evidence="3" id="KW-1185">Reference proteome</keyword>
<name>A0A392NAB7_9FABA</name>
<proteinExistence type="predicted"/>
<dbReference type="PANTHER" id="PTHR46196">
    <property type="entry name" value="TRANSCRIPTION FACTOR BHLH155-LIKE ISOFORM X1-RELATED"/>
    <property type="match status" value="1"/>
</dbReference>
<dbReference type="EMBL" id="LXQA010031386">
    <property type="protein sequence ID" value="MCH96055.1"/>
    <property type="molecule type" value="Genomic_DNA"/>
</dbReference>
<feature type="compositionally biased region" description="Basic residues" evidence="1">
    <location>
        <begin position="130"/>
        <end position="143"/>
    </location>
</feature>
<comment type="caution">
    <text evidence="2">The sequence shown here is derived from an EMBL/GenBank/DDBJ whole genome shotgun (WGS) entry which is preliminary data.</text>
</comment>
<dbReference type="PANTHER" id="PTHR46196:SF1">
    <property type="entry name" value="TRANSCRIPTION FACTOR EMB1444-RELATED"/>
    <property type="match status" value="1"/>
</dbReference>
<dbReference type="Proteomes" id="UP000265520">
    <property type="component" value="Unassembled WGS sequence"/>
</dbReference>
<sequence>MKFPAGCELYEALGPASLKGSKYFDLLAQVNHYMKIVDIPHAINTSQLTSESLPEHLLSMQYAISSGKTPEASIHNVHTINHPSLVKEDKHHCLSSSSGICGVMSCKGVSSTCPGACSEQLERSSEPSKNSKKRARPGKSCRPRPRDRQLFQCPC</sequence>
<evidence type="ECO:0000313" key="2">
    <source>
        <dbReference type="EMBL" id="MCH96055.1"/>
    </source>
</evidence>
<protein>
    <submittedName>
        <fullName evidence="2">BHLH transcription factor-like protein</fullName>
    </submittedName>
</protein>